<keyword evidence="2" id="KW-1185">Reference proteome</keyword>
<reference evidence="1" key="1">
    <citation type="submission" date="2020-07" db="EMBL/GenBank/DDBJ databases">
        <title>Multicomponent nature underlies the extraordinary mechanical properties of spider dragline silk.</title>
        <authorList>
            <person name="Kono N."/>
            <person name="Nakamura H."/>
            <person name="Mori M."/>
            <person name="Yoshida Y."/>
            <person name="Ohtoshi R."/>
            <person name="Malay A.D."/>
            <person name="Moran D.A.P."/>
            <person name="Tomita M."/>
            <person name="Numata K."/>
            <person name="Arakawa K."/>
        </authorList>
    </citation>
    <scope>NUCLEOTIDE SEQUENCE</scope>
</reference>
<feature type="non-terminal residue" evidence="1">
    <location>
        <position position="27"/>
    </location>
</feature>
<name>A0A8X6ILP0_TRICU</name>
<comment type="caution">
    <text evidence="1">The sequence shown here is derived from an EMBL/GenBank/DDBJ whole genome shotgun (WGS) entry which is preliminary data.</text>
</comment>
<accession>A0A8X6ILP0</accession>
<dbReference type="EMBL" id="BMAO01014755">
    <property type="protein sequence ID" value="GFQ96872.1"/>
    <property type="molecule type" value="Genomic_DNA"/>
</dbReference>
<evidence type="ECO:0000313" key="2">
    <source>
        <dbReference type="Proteomes" id="UP000887116"/>
    </source>
</evidence>
<organism evidence="1 2">
    <name type="scientific">Trichonephila clavata</name>
    <name type="common">Joro spider</name>
    <name type="synonym">Nephila clavata</name>
    <dbReference type="NCBI Taxonomy" id="2740835"/>
    <lineage>
        <taxon>Eukaryota</taxon>
        <taxon>Metazoa</taxon>
        <taxon>Ecdysozoa</taxon>
        <taxon>Arthropoda</taxon>
        <taxon>Chelicerata</taxon>
        <taxon>Arachnida</taxon>
        <taxon>Araneae</taxon>
        <taxon>Araneomorphae</taxon>
        <taxon>Entelegynae</taxon>
        <taxon>Araneoidea</taxon>
        <taxon>Nephilidae</taxon>
        <taxon>Trichonephila</taxon>
    </lineage>
</organism>
<proteinExistence type="predicted"/>
<sequence length="27" mass="3157">MGEDGFSITFGDTREREVSRVHLIFEK</sequence>
<gene>
    <name evidence="1" type="ORF">TNCT_397731</name>
</gene>
<dbReference type="AlphaFoldDB" id="A0A8X6ILP0"/>
<protein>
    <submittedName>
        <fullName evidence="1">Uncharacterized protein</fullName>
    </submittedName>
</protein>
<dbReference type="Proteomes" id="UP000887116">
    <property type="component" value="Unassembled WGS sequence"/>
</dbReference>
<evidence type="ECO:0000313" key="1">
    <source>
        <dbReference type="EMBL" id="GFQ96872.1"/>
    </source>
</evidence>